<evidence type="ECO:0000259" key="1">
    <source>
        <dbReference type="Pfam" id="PF12680"/>
    </source>
</evidence>
<sequence length="121" mass="13664">MTTPIESRLLEDSIKRVWNEHDDARRLAAMREIYHPDAVIFEPSRAVTGHQAISDVVRDVLRDMPPGFTFRVVGPTLGHHGVATTRWEGGPADTVIVSGVDVVRVKDELLIEHYFYFDPQA</sequence>
<accession>A0A2W5VFB0</accession>
<gene>
    <name evidence="2" type="ORF">DI526_11565</name>
</gene>
<dbReference type="InterPro" id="IPR037401">
    <property type="entry name" value="SnoaL-like"/>
</dbReference>
<dbReference type="Gene3D" id="3.10.450.50">
    <property type="match status" value="1"/>
</dbReference>
<dbReference type="SUPFAM" id="SSF54427">
    <property type="entry name" value="NTF2-like"/>
    <property type="match status" value="1"/>
</dbReference>
<dbReference type="AlphaFoldDB" id="A0A2W5VFB0"/>
<evidence type="ECO:0000313" key="2">
    <source>
        <dbReference type="EMBL" id="PZR34035.1"/>
    </source>
</evidence>
<dbReference type="InterPro" id="IPR032710">
    <property type="entry name" value="NTF2-like_dom_sf"/>
</dbReference>
<proteinExistence type="predicted"/>
<organism evidence="2 3">
    <name type="scientific">Caulobacter segnis</name>
    <dbReference type="NCBI Taxonomy" id="88688"/>
    <lineage>
        <taxon>Bacteria</taxon>
        <taxon>Pseudomonadati</taxon>
        <taxon>Pseudomonadota</taxon>
        <taxon>Alphaproteobacteria</taxon>
        <taxon>Caulobacterales</taxon>
        <taxon>Caulobacteraceae</taxon>
        <taxon>Caulobacter</taxon>
    </lineage>
</organism>
<comment type="caution">
    <text evidence="2">The sequence shown here is derived from an EMBL/GenBank/DDBJ whole genome shotgun (WGS) entry which is preliminary data.</text>
</comment>
<reference evidence="2 3" key="1">
    <citation type="submission" date="2017-08" db="EMBL/GenBank/DDBJ databases">
        <title>Infants hospitalized years apart are colonized by the same room-sourced microbial strains.</title>
        <authorList>
            <person name="Brooks B."/>
            <person name="Olm M.R."/>
            <person name="Firek B.A."/>
            <person name="Baker R."/>
            <person name="Thomas B.C."/>
            <person name="Morowitz M.J."/>
            <person name="Banfield J.F."/>
        </authorList>
    </citation>
    <scope>NUCLEOTIDE SEQUENCE [LARGE SCALE GENOMIC DNA]</scope>
    <source>
        <strain evidence="2">S2_003_000_R2_4</strain>
    </source>
</reference>
<dbReference type="EMBL" id="QFQZ01000033">
    <property type="protein sequence ID" value="PZR34035.1"/>
    <property type="molecule type" value="Genomic_DNA"/>
</dbReference>
<dbReference type="Pfam" id="PF12680">
    <property type="entry name" value="SnoaL_2"/>
    <property type="match status" value="1"/>
</dbReference>
<name>A0A2W5VFB0_9CAUL</name>
<protein>
    <submittedName>
        <fullName evidence="2">Nuclear transport factor 2 family protein</fullName>
    </submittedName>
</protein>
<feature type="domain" description="SnoaL-like" evidence="1">
    <location>
        <begin position="23"/>
        <end position="113"/>
    </location>
</feature>
<evidence type="ECO:0000313" key="3">
    <source>
        <dbReference type="Proteomes" id="UP000249393"/>
    </source>
</evidence>
<dbReference type="Proteomes" id="UP000249393">
    <property type="component" value="Unassembled WGS sequence"/>
</dbReference>